<dbReference type="Gene3D" id="3.40.50.1460">
    <property type="match status" value="1"/>
</dbReference>
<name>A0A1Y2ARD9_9TREE</name>
<evidence type="ECO:0000256" key="5">
    <source>
        <dbReference type="PIRSR" id="PIRSR019663-1"/>
    </source>
</evidence>
<dbReference type="GO" id="GO:0003923">
    <property type="term" value="F:GPI-anchor transamidase activity"/>
    <property type="evidence" value="ECO:0007669"/>
    <property type="project" value="InterPro"/>
</dbReference>
<evidence type="ECO:0000256" key="4">
    <source>
        <dbReference type="ARBA" id="ARBA00022729"/>
    </source>
</evidence>
<feature type="signal peptide" evidence="6">
    <location>
        <begin position="1"/>
        <end position="26"/>
    </location>
</feature>
<gene>
    <name evidence="7" type="ORF">BCR39DRAFT_545941</name>
</gene>
<protein>
    <submittedName>
        <fullName evidence="7">Peptidase C13 family-domain-containing protein</fullName>
    </submittedName>
</protein>
<dbReference type="UniPathway" id="UPA00196"/>
<dbReference type="PRINTS" id="PR00776">
    <property type="entry name" value="HEMOGLOBNASE"/>
</dbReference>
<dbReference type="GO" id="GO:0006506">
    <property type="term" value="P:GPI anchor biosynthetic process"/>
    <property type="evidence" value="ECO:0007669"/>
    <property type="project" value="UniProtKB-UniPathway"/>
</dbReference>
<keyword evidence="8" id="KW-1185">Reference proteome</keyword>
<dbReference type="PANTHER" id="PTHR48067:SF1">
    <property type="entry name" value="GPI-ANCHOR TRANSAMIDASE"/>
    <property type="match status" value="1"/>
</dbReference>
<comment type="pathway">
    <text evidence="1">Glycolipid biosynthesis; glycosylphosphatidylinositol-anchor biosynthesis.</text>
</comment>
<dbReference type="Pfam" id="PF01650">
    <property type="entry name" value="Peptidase_C13"/>
    <property type="match status" value="1"/>
</dbReference>
<feature type="active site" description="Nucleophile" evidence="5">
    <location>
        <position position="213"/>
    </location>
</feature>
<dbReference type="AlphaFoldDB" id="A0A1Y2ARD9"/>
<dbReference type="InParanoid" id="A0A1Y2ARD9"/>
<comment type="caution">
    <text evidence="7">The sequence shown here is derived from an EMBL/GenBank/DDBJ whole genome shotgun (WGS) entry which is preliminary data.</text>
</comment>
<evidence type="ECO:0000313" key="7">
    <source>
        <dbReference type="EMBL" id="ORY24787.1"/>
    </source>
</evidence>
<evidence type="ECO:0000256" key="1">
    <source>
        <dbReference type="ARBA" id="ARBA00004687"/>
    </source>
</evidence>
<keyword evidence="4 6" id="KW-0732">Signal</keyword>
<dbReference type="OrthoDB" id="192611at2759"/>
<organism evidence="7 8">
    <name type="scientific">Naematelia encephala</name>
    <dbReference type="NCBI Taxonomy" id="71784"/>
    <lineage>
        <taxon>Eukaryota</taxon>
        <taxon>Fungi</taxon>
        <taxon>Dikarya</taxon>
        <taxon>Basidiomycota</taxon>
        <taxon>Agaricomycotina</taxon>
        <taxon>Tremellomycetes</taxon>
        <taxon>Tremellales</taxon>
        <taxon>Naemateliaceae</taxon>
        <taxon>Naematelia</taxon>
    </lineage>
</organism>
<dbReference type="FunFam" id="3.40.50.1460:FF:000016">
    <property type="entry name" value="GPI-anchor transamidase, putative"/>
    <property type="match status" value="1"/>
</dbReference>
<dbReference type="PANTHER" id="PTHR48067">
    <property type="entry name" value="GPI-ANCHOR TRANSAMIDASE"/>
    <property type="match status" value="1"/>
</dbReference>
<dbReference type="InterPro" id="IPR001096">
    <property type="entry name" value="Peptidase_C13"/>
</dbReference>
<dbReference type="Proteomes" id="UP000193986">
    <property type="component" value="Unassembled WGS sequence"/>
</dbReference>
<dbReference type="GO" id="GO:0006508">
    <property type="term" value="P:proteolysis"/>
    <property type="evidence" value="ECO:0007669"/>
    <property type="project" value="InterPro"/>
</dbReference>
<feature type="chain" id="PRO_5027537257" evidence="6">
    <location>
        <begin position="27"/>
        <end position="411"/>
    </location>
</feature>
<comment type="similarity">
    <text evidence="2">Belongs to the peptidase C13 family.</text>
</comment>
<evidence type="ECO:0000256" key="6">
    <source>
        <dbReference type="SAM" id="SignalP"/>
    </source>
</evidence>
<reference evidence="7 8" key="1">
    <citation type="submission" date="2016-07" db="EMBL/GenBank/DDBJ databases">
        <title>Pervasive Adenine N6-methylation of Active Genes in Fungi.</title>
        <authorList>
            <consortium name="DOE Joint Genome Institute"/>
            <person name="Mondo S.J."/>
            <person name="Dannebaum R.O."/>
            <person name="Kuo R.C."/>
            <person name="Labutti K."/>
            <person name="Haridas S."/>
            <person name="Kuo A."/>
            <person name="Salamov A."/>
            <person name="Ahrendt S.R."/>
            <person name="Lipzen A."/>
            <person name="Sullivan W."/>
            <person name="Andreopoulos W.B."/>
            <person name="Clum A."/>
            <person name="Lindquist E."/>
            <person name="Daum C."/>
            <person name="Ramamoorthy G.K."/>
            <person name="Gryganskyi A."/>
            <person name="Culley D."/>
            <person name="Magnuson J.K."/>
            <person name="James T.Y."/>
            <person name="O'Malley M.A."/>
            <person name="Stajich J.E."/>
            <person name="Spatafora J.W."/>
            <person name="Visel A."/>
            <person name="Grigoriev I.V."/>
        </authorList>
    </citation>
    <scope>NUCLEOTIDE SEQUENCE [LARGE SCALE GENOMIC DNA]</scope>
    <source>
        <strain evidence="7 8">68-887.2</strain>
    </source>
</reference>
<dbReference type="GO" id="GO:0016255">
    <property type="term" value="P:attachment of GPI anchor to protein"/>
    <property type="evidence" value="ECO:0007669"/>
    <property type="project" value="InterPro"/>
</dbReference>
<dbReference type="EMBL" id="MCFC01000064">
    <property type="protein sequence ID" value="ORY24787.1"/>
    <property type="molecule type" value="Genomic_DNA"/>
</dbReference>
<evidence type="ECO:0000256" key="3">
    <source>
        <dbReference type="ARBA" id="ARBA00022502"/>
    </source>
</evidence>
<dbReference type="GO" id="GO:0042765">
    <property type="term" value="C:GPI-anchor transamidase complex"/>
    <property type="evidence" value="ECO:0007669"/>
    <property type="project" value="InterPro"/>
</dbReference>
<proteinExistence type="inferred from homology"/>
<dbReference type="InterPro" id="IPR028361">
    <property type="entry name" value="GPI_transamidase"/>
</dbReference>
<keyword evidence="3" id="KW-0337">GPI-anchor biosynthesis</keyword>
<dbReference type="FunCoup" id="A0A1Y2ARD9">
    <property type="interactions" value="318"/>
</dbReference>
<evidence type="ECO:0000256" key="2">
    <source>
        <dbReference type="ARBA" id="ARBA00009941"/>
    </source>
</evidence>
<dbReference type="PIRSF" id="PIRSF019663">
    <property type="entry name" value="Legumain"/>
    <property type="match status" value="1"/>
</dbReference>
<evidence type="ECO:0000313" key="8">
    <source>
        <dbReference type="Proteomes" id="UP000193986"/>
    </source>
</evidence>
<accession>A0A1Y2ARD9</accession>
<feature type="active site" evidence="5">
    <location>
        <position position="171"/>
    </location>
</feature>
<dbReference type="PIRSF" id="PIRSF500138">
    <property type="entry name" value="GPI8"/>
    <property type="match status" value="1"/>
</dbReference>
<sequence length="411" mass="45774">MQPRPSWLSSALLLSALLALLTTASALSHEVEKQVTDLFTSNGTVPARHTNNWAVLVCSSRYWFNYRHMANTLAMYRTLKRLGMPDSNIILMLADDVACNARNSFPATVYANSGRQMDLYGDWVEVDYRGYEVTVESFLRLLTGRQPAYTPPNKRLLTDASSNVFIYMTGHGGDEFLKFQDNEEISAFDLADAIEQMSEKRRFNKLLYVVDTCQANTMYSKIYSPNVISSGSSAIGENSYSHHNDLDIGVAVIDSYTHYILQYLETTSKTSKATLQDFFNTYDPARIHSHPGISTELSSVAPEEILVTDFFGGVASIEIMSRDKELPIFARGLTSWKEVRRVKSIGGDQREAWQARRPLGSAVAAGGWDRPLSEDKDIWESLRGVGTAVALGVAIVAWSVSGSESRKNKVE</sequence>
<dbReference type="STRING" id="71784.A0A1Y2ARD9"/>